<keyword evidence="4" id="KW-0804">Transcription</keyword>
<evidence type="ECO:0000259" key="7">
    <source>
        <dbReference type="PROSITE" id="PS51755"/>
    </source>
</evidence>
<dbReference type="PANTHER" id="PTHR35807">
    <property type="entry name" value="TRANSCRIPTIONAL REGULATOR REDD-RELATED"/>
    <property type="match status" value="1"/>
</dbReference>
<dbReference type="SUPFAM" id="SSF52540">
    <property type="entry name" value="P-loop containing nucleoside triphosphate hydrolases"/>
    <property type="match status" value="1"/>
</dbReference>
<dbReference type="InterPro" id="IPR016032">
    <property type="entry name" value="Sig_transdc_resp-reg_C-effctor"/>
</dbReference>
<evidence type="ECO:0000256" key="1">
    <source>
        <dbReference type="ARBA" id="ARBA00005820"/>
    </source>
</evidence>
<reference evidence="8 9" key="1">
    <citation type="submission" date="2020-08" db="EMBL/GenBank/DDBJ databases">
        <title>Genomic Encyclopedia of Type Strains, Phase III (KMG-III): the genomes of soil and plant-associated and newly described type strains.</title>
        <authorList>
            <person name="Whitman W."/>
        </authorList>
    </citation>
    <scope>NUCLEOTIDE SEQUENCE [LARGE SCALE GENOMIC DNA]</scope>
    <source>
        <strain evidence="8 9">CECT 8960</strain>
    </source>
</reference>
<dbReference type="SMART" id="SM00862">
    <property type="entry name" value="Trans_reg_C"/>
    <property type="match status" value="1"/>
</dbReference>
<evidence type="ECO:0000256" key="3">
    <source>
        <dbReference type="ARBA" id="ARBA00023125"/>
    </source>
</evidence>
<dbReference type="GO" id="GO:0000160">
    <property type="term" value="P:phosphorelay signal transduction system"/>
    <property type="evidence" value="ECO:0007669"/>
    <property type="project" value="InterPro"/>
</dbReference>
<dbReference type="Pfam" id="PF03704">
    <property type="entry name" value="BTAD"/>
    <property type="match status" value="1"/>
</dbReference>
<comment type="caution">
    <text evidence="8">The sequence shown here is derived from an EMBL/GenBank/DDBJ whole genome shotgun (WGS) entry which is preliminary data.</text>
</comment>
<dbReference type="RefSeq" id="WP_184816831.1">
    <property type="nucleotide sequence ID" value="NZ_JACHJQ010000018.1"/>
</dbReference>
<dbReference type="GO" id="GO:0043531">
    <property type="term" value="F:ADP binding"/>
    <property type="evidence" value="ECO:0007669"/>
    <property type="project" value="InterPro"/>
</dbReference>
<comment type="similarity">
    <text evidence="1">Belongs to the AfsR/DnrI/RedD regulatory family.</text>
</comment>
<dbReference type="SMART" id="SM01043">
    <property type="entry name" value="BTAD"/>
    <property type="match status" value="1"/>
</dbReference>
<proteinExistence type="inferred from homology"/>
<accession>A0A7W7QFW0</accession>
<feature type="region of interest" description="Disordered" evidence="6">
    <location>
        <begin position="265"/>
        <end position="284"/>
    </location>
</feature>
<feature type="domain" description="OmpR/PhoB-type" evidence="7">
    <location>
        <begin position="8"/>
        <end position="109"/>
    </location>
</feature>
<evidence type="ECO:0000256" key="6">
    <source>
        <dbReference type="SAM" id="MobiDB-lite"/>
    </source>
</evidence>
<dbReference type="PANTHER" id="PTHR35807:SF1">
    <property type="entry name" value="TRANSCRIPTIONAL REGULATOR REDD"/>
    <property type="match status" value="1"/>
</dbReference>
<evidence type="ECO:0000256" key="2">
    <source>
        <dbReference type="ARBA" id="ARBA00023015"/>
    </source>
</evidence>
<dbReference type="InterPro" id="IPR011990">
    <property type="entry name" value="TPR-like_helical_dom_sf"/>
</dbReference>
<dbReference type="InterPro" id="IPR001867">
    <property type="entry name" value="OmpR/PhoB-type_DNA-bd"/>
</dbReference>
<gene>
    <name evidence="8" type="ORF">FHR82_009161</name>
</gene>
<dbReference type="InterPro" id="IPR051677">
    <property type="entry name" value="AfsR-DnrI-RedD_regulator"/>
</dbReference>
<dbReference type="InterPro" id="IPR005158">
    <property type="entry name" value="BTAD"/>
</dbReference>
<dbReference type="GO" id="GO:0006355">
    <property type="term" value="P:regulation of DNA-templated transcription"/>
    <property type="evidence" value="ECO:0007669"/>
    <property type="project" value="InterPro"/>
</dbReference>
<keyword evidence="3 5" id="KW-0238">DNA-binding</keyword>
<dbReference type="EMBL" id="JACHJQ010000018">
    <property type="protein sequence ID" value="MBB4912887.1"/>
    <property type="molecule type" value="Genomic_DNA"/>
</dbReference>
<dbReference type="Pfam" id="PF00486">
    <property type="entry name" value="Trans_reg_C"/>
    <property type="match status" value="1"/>
</dbReference>
<dbReference type="CDD" id="cd15831">
    <property type="entry name" value="BTAD"/>
    <property type="match status" value="1"/>
</dbReference>
<name>A0A7W7QFW0_9PSEU</name>
<dbReference type="Gene3D" id="1.10.10.10">
    <property type="entry name" value="Winged helix-like DNA-binding domain superfamily/Winged helix DNA-binding domain"/>
    <property type="match status" value="1"/>
</dbReference>
<evidence type="ECO:0000256" key="5">
    <source>
        <dbReference type="PROSITE-ProRule" id="PRU01091"/>
    </source>
</evidence>
<evidence type="ECO:0000256" key="4">
    <source>
        <dbReference type="ARBA" id="ARBA00023163"/>
    </source>
</evidence>
<feature type="DNA-binding region" description="OmpR/PhoB-type" evidence="5">
    <location>
        <begin position="8"/>
        <end position="109"/>
    </location>
</feature>
<dbReference type="Gene3D" id="1.25.40.10">
    <property type="entry name" value="Tetratricopeptide repeat domain"/>
    <property type="match status" value="1"/>
</dbReference>
<protein>
    <submittedName>
        <fullName evidence="8">DNA-binding SARP family transcriptional activator</fullName>
    </submittedName>
</protein>
<keyword evidence="9" id="KW-1185">Reference proteome</keyword>
<dbReference type="Gene3D" id="3.40.50.300">
    <property type="entry name" value="P-loop containing nucleotide triphosphate hydrolases"/>
    <property type="match status" value="1"/>
</dbReference>
<dbReference type="InterPro" id="IPR027417">
    <property type="entry name" value="P-loop_NTPase"/>
</dbReference>
<dbReference type="Proteomes" id="UP000520767">
    <property type="component" value="Unassembled WGS sequence"/>
</dbReference>
<dbReference type="AlphaFoldDB" id="A0A7W7QFW0"/>
<dbReference type="GO" id="GO:0003677">
    <property type="term" value="F:DNA binding"/>
    <property type="evidence" value="ECO:0007669"/>
    <property type="project" value="UniProtKB-UniRule"/>
</dbReference>
<dbReference type="SUPFAM" id="SSF46894">
    <property type="entry name" value="C-terminal effector domain of the bipartite response regulators"/>
    <property type="match status" value="1"/>
</dbReference>
<keyword evidence="2" id="KW-0805">Transcription regulation</keyword>
<sequence length="619" mass="67351">MVPVAPSGSGVEVGAGLSFGVLGPLEVFHDGHGIDIGAGKLRAFLAALLVRANQPVSMDELAVCLWGEHVPRGARGTLQVHALRLRRLLGDDRDPKVLRTRSDGYSIDVAPDQLDLLRFRQLRAEARSAQRGGDLNAEATLLRRAIELWRGRSLSDIPSDSLQREVVPQLEEDKLLVLERRLDIDLEIGRWRDVVSELVQLTKDHPWHERFWEQLIIALHRSERVADALDTYRTVQRRFRVELGVELSERLHRLHQDILAGAGTLGTGSAPADQPVHTEPKRSPALCQLPPAIQGFVGRREVADLVVRACATNDTTVPILTVSGMPGAGKTALTVHAAHRLRTQYPDGQLYLDLKGFSTAPPLSPADALERFLRSLGVPPDRIPADVEGRAALYRAELTGRRVLVVLDNAASPGQVRPLLPGAPGTAVLVTSRMDLRGLTVTHGAHHILLDVLTTDQSVELLADLVGAKRGAAEPGELAALAELCGHLPLALRIAGANLAADPHGRVAEHVHNLRERSRLAELAIEGDDLASVSAVLDLSYRRLTPPDQQLLRTLGDSPAPEFTVPTAASLSELAPGEARRALDRLTAASLLQQPAAGRYRLHELVREYARDQAHQPIR</sequence>
<organism evidence="8 9">
    <name type="scientific">Actinophytocola algeriensis</name>
    <dbReference type="NCBI Taxonomy" id="1768010"/>
    <lineage>
        <taxon>Bacteria</taxon>
        <taxon>Bacillati</taxon>
        <taxon>Actinomycetota</taxon>
        <taxon>Actinomycetes</taxon>
        <taxon>Pseudonocardiales</taxon>
        <taxon>Pseudonocardiaceae</taxon>
    </lineage>
</organism>
<evidence type="ECO:0000313" key="8">
    <source>
        <dbReference type="EMBL" id="MBB4912887.1"/>
    </source>
</evidence>
<dbReference type="InterPro" id="IPR036388">
    <property type="entry name" value="WH-like_DNA-bd_sf"/>
</dbReference>
<evidence type="ECO:0000313" key="9">
    <source>
        <dbReference type="Proteomes" id="UP000520767"/>
    </source>
</evidence>
<dbReference type="PROSITE" id="PS51755">
    <property type="entry name" value="OMPR_PHOB"/>
    <property type="match status" value="1"/>
</dbReference>
<dbReference type="PRINTS" id="PR00364">
    <property type="entry name" value="DISEASERSIST"/>
</dbReference>
<dbReference type="SUPFAM" id="SSF48452">
    <property type="entry name" value="TPR-like"/>
    <property type="match status" value="1"/>
</dbReference>